<dbReference type="Proteomes" id="UP000286947">
    <property type="component" value="Unassembled WGS sequence"/>
</dbReference>
<keyword evidence="3" id="KW-0804">Transcription</keyword>
<dbReference type="SMART" id="SM00344">
    <property type="entry name" value="HTH_ASNC"/>
    <property type="match status" value="1"/>
</dbReference>
<dbReference type="Pfam" id="PF13404">
    <property type="entry name" value="HTH_AsnC-type"/>
    <property type="match status" value="1"/>
</dbReference>
<sequence length="150" mass="16698">MKRLDLLDETDRQLISLLQVNARESIAELARKLGVARTTIIARIERLEKNETITGYTVKLGQNVLSSELNAYVGITVQPKSNQAVVVELERIPEIQLLCAVSGEFDYVAWVKAINPEQLDHLLNQIGNIDGVMKTTTSIVLARKIDRSAT</sequence>
<name>A0A433SHC9_9BURK</name>
<dbReference type="InterPro" id="IPR011008">
    <property type="entry name" value="Dimeric_a/b-barrel"/>
</dbReference>
<dbReference type="InterPro" id="IPR036390">
    <property type="entry name" value="WH_DNA-bd_sf"/>
</dbReference>
<dbReference type="SUPFAM" id="SSF54909">
    <property type="entry name" value="Dimeric alpha+beta barrel"/>
    <property type="match status" value="1"/>
</dbReference>
<dbReference type="SUPFAM" id="SSF46785">
    <property type="entry name" value="Winged helix' DNA-binding domain"/>
    <property type="match status" value="1"/>
</dbReference>
<dbReference type="GO" id="GO:0043565">
    <property type="term" value="F:sequence-specific DNA binding"/>
    <property type="evidence" value="ECO:0007669"/>
    <property type="project" value="InterPro"/>
</dbReference>
<proteinExistence type="predicted"/>
<accession>A0A433SHC9</accession>
<protein>
    <submittedName>
        <fullName evidence="5">Regulatory protein AsnC</fullName>
    </submittedName>
</protein>
<dbReference type="InterPro" id="IPR000485">
    <property type="entry name" value="AsnC-type_HTH_dom"/>
</dbReference>
<comment type="caution">
    <text evidence="5">The sequence shown here is derived from an EMBL/GenBank/DDBJ whole genome shotgun (WGS) entry which is preliminary data.</text>
</comment>
<reference evidence="5 6" key="1">
    <citation type="submission" date="2018-01" db="EMBL/GenBank/DDBJ databases">
        <title>Saezia sanguinis gen. nov., sp. nov., in the order Burkholderiales isolated from human blood.</title>
        <authorList>
            <person name="Medina-Pascual M.J."/>
            <person name="Valdezate S."/>
            <person name="Monzon S."/>
            <person name="Cuesta I."/>
            <person name="Carrasco G."/>
            <person name="Villalon P."/>
            <person name="Saez-Nieto J.A."/>
        </authorList>
    </citation>
    <scope>NUCLEOTIDE SEQUENCE [LARGE SCALE GENOMIC DNA]</scope>
    <source>
        <strain evidence="5 6">CNM695-12</strain>
    </source>
</reference>
<evidence type="ECO:0000313" key="5">
    <source>
        <dbReference type="EMBL" id="RUS68143.1"/>
    </source>
</evidence>
<dbReference type="PROSITE" id="PS50956">
    <property type="entry name" value="HTH_ASNC_2"/>
    <property type="match status" value="1"/>
</dbReference>
<dbReference type="InterPro" id="IPR019887">
    <property type="entry name" value="Tscrpt_reg_AsnC/Lrp_C"/>
</dbReference>
<evidence type="ECO:0000256" key="3">
    <source>
        <dbReference type="ARBA" id="ARBA00023163"/>
    </source>
</evidence>
<evidence type="ECO:0000256" key="1">
    <source>
        <dbReference type="ARBA" id="ARBA00023015"/>
    </source>
</evidence>
<dbReference type="Gene3D" id="3.30.70.920">
    <property type="match status" value="1"/>
</dbReference>
<dbReference type="PRINTS" id="PR00033">
    <property type="entry name" value="HTHASNC"/>
</dbReference>
<dbReference type="Gene3D" id="1.10.10.10">
    <property type="entry name" value="Winged helix-like DNA-binding domain superfamily/Winged helix DNA-binding domain"/>
    <property type="match status" value="1"/>
</dbReference>
<dbReference type="RefSeq" id="WP_126978061.1">
    <property type="nucleotide sequence ID" value="NZ_PQSP01000001.1"/>
</dbReference>
<evidence type="ECO:0000259" key="4">
    <source>
        <dbReference type="PROSITE" id="PS50956"/>
    </source>
</evidence>
<feature type="domain" description="HTH asnC-type" evidence="4">
    <location>
        <begin position="7"/>
        <end position="76"/>
    </location>
</feature>
<evidence type="ECO:0000313" key="6">
    <source>
        <dbReference type="Proteomes" id="UP000286947"/>
    </source>
</evidence>
<gene>
    <name evidence="5" type="primary">asnC</name>
    <name evidence="5" type="ORF">CUZ56_00628</name>
</gene>
<keyword evidence="6" id="KW-1185">Reference proteome</keyword>
<dbReference type="OrthoDB" id="9809462at2"/>
<evidence type="ECO:0000256" key="2">
    <source>
        <dbReference type="ARBA" id="ARBA00023125"/>
    </source>
</evidence>
<keyword evidence="1" id="KW-0805">Transcription regulation</keyword>
<dbReference type="InterPro" id="IPR019888">
    <property type="entry name" value="Tscrpt_reg_AsnC-like"/>
</dbReference>
<dbReference type="GO" id="GO:0005829">
    <property type="term" value="C:cytosol"/>
    <property type="evidence" value="ECO:0007669"/>
    <property type="project" value="TreeGrafter"/>
</dbReference>
<dbReference type="PANTHER" id="PTHR30154">
    <property type="entry name" value="LEUCINE-RESPONSIVE REGULATORY PROTEIN"/>
    <property type="match status" value="1"/>
</dbReference>
<dbReference type="EMBL" id="PQSP01000001">
    <property type="protein sequence ID" value="RUS68143.1"/>
    <property type="molecule type" value="Genomic_DNA"/>
</dbReference>
<keyword evidence="2" id="KW-0238">DNA-binding</keyword>
<organism evidence="5 6">
    <name type="scientific">Saezia sanguinis</name>
    <dbReference type="NCBI Taxonomy" id="1965230"/>
    <lineage>
        <taxon>Bacteria</taxon>
        <taxon>Pseudomonadati</taxon>
        <taxon>Pseudomonadota</taxon>
        <taxon>Betaproteobacteria</taxon>
        <taxon>Burkholderiales</taxon>
        <taxon>Saeziaceae</taxon>
        <taxon>Saezia</taxon>
    </lineage>
</organism>
<dbReference type="Pfam" id="PF01037">
    <property type="entry name" value="AsnC_trans_reg"/>
    <property type="match status" value="1"/>
</dbReference>
<dbReference type="GO" id="GO:0043200">
    <property type="term" value="P:response to amino acid"/>
    <property type="evidence" value="ECO:0007669"/>
    <property type="project" value="TreeGrafter"/>
</dbReference>
<dbReference type="InterPro" id="IPR036388">
    <property type="entry name" value="WH-like_DNA-bd_sf"/>
</dbReference>
<dbReference type="PANTHER" id="PTHR30154:SF53">
    <property type="entry name" value="HTH-TYPE TRANSCRIPTIONAL REGULATOR LRPC"/>
    <property type="match status" value="1"/>
</dbReference>
<dbReference type="AlphaFoldDB" id="A0A433SHC9"/>